<reference evidence="2" key="1">
    <citation type="submission" date="2020-07" db="EMBL/GenBank/DDBJ databases">
        <title>Multicomponent nature underlies the extraordinary mechanical properties of spider dragline silk.</title>
        <authorList>
            <person name="Kono N."/>
            <person name="Nakamura H."/>
            <person name="Mori M."/>
            <person name="Yoshida Y."/>
            <person name="Ohtoshi R."/>
            <person name="Malay A.D."/>
            <person name="Moran D.A.P."/>
            <person name="Tomita M."/>
            <person name="Numata K."/>
            <person name="Arakawa K."/>
        </authorList>
    </citation>
    <scope>NUCLEOTIDE SEQUENCE</scope>
</reference>
<feature type="compositionally biased region" description="Polar residues" evidence="1">
    <location>
        <begin position="1"/>
        <end position="11"/>
    </location>
</feature>
<keyword evidence="3" id="KW-1185">Reference proteome</keyword>
<proteinExistence type="predicted"/>
<dbReference type="OrthoDB" id="10502727at2759"/>
<gene>
    <name evidence="2" type="ORF">TNCT_324711</name>
</gene>
<dbReference type="EMBL" id="BMAO01018981">
    <property type="protein sequence ID" value="GFR27584.1"/>
    <property type="molecule type" value="Genomic_DNA"/>
</dbReference>
<dbReference type="Proteomes" id="UP000887116">
    <property type="component" value="Unassembled WGS sequence"/>
</dbReference>
<evidence type="ECO:0000313" key="3">
    <source>
        <dbReference type="Proteomes" id="UP000887116"/>
    </source>
</evidence>
<dbReference type="AlphaFoldDB" id="A0A8X6HPI5"/>
<comment type="caution">
    <text evidence="2">The sequence shown here is derived from an EMBL/GenBank/DDBJ whole genome shotgun (WGS) entry which is preliminary data.</text>
</comment>
<sequence>MELSSRSSTPVQKGRLPPPITIENVSQPAQLLKKIQELTKQKITALSRGKSMRLYPEAPATYYQIRKLIEEEKLEAFPFQFPAEQEYKVVIRGMPADMPVNEVVENLEELGI</sequence>
<name>A0A8X6HPI5_TRICU</name>
<evidence type="ECO:0000313" key="2">
    <source>
        <dbReference type="EMBL" id="GFR27584.1"/>
    </source>
</evidence>
<feature type="non-terminal residue" evidence="2">
    <location>
        <position position="112"/>
    </location>
</feature>
<evidence type="ECO:0000256" key="1">
    <source>
        <dbReference type="SAM" id="MobiDB-lite"/>
    </source>
</evidence>
<protein>
    <submittedName>
        <fullName evidence="2">Uncharacterized protein</fullName>
    </submittedName>
</protein>
<feature type="region of interest" description="Disordered" evidence="1">
    <location>
        <begin position="1"/>
        <end position="20"/>
    </location>
</feature>
<organism evidence="2 3">
    <name type="scientific">Trichonephila clavata</name>
    <name type="common">Joro spider</name>
    <name type="synonym">Nephila clavata</name>
    <dbReference type="NCBI Taxonomy" id="2740835"/>
    <lineage>
        <taxon>Eukaryota</taxon>
        <taxon>Metazoa</taxon>
        <taxon>Ecdysozoa</taxon>
        <taxon>Arthropoda</taxon>
        <taxon>Chelicerata</taxon>
        <taxon>Arachnida</taxon>
        <taxon>Araneae</taxon>
        <taxon>Araneomorphae</taxon>
        <taxon>Entelegynae</taxon>
        <taxon>Araneoidea</taxon>
        <taxon>Nephilidae</taxon>
        <taxon>Trichonephila</taxon>
    </lineage>
</organism>
<accession>A0A8X6HPI5</accession>